<dbReference type="InterPro" id="IPR043502">
    <property type="entry name" value="DNA/RNA_pol_sf"/>
</dbReference>
<dbReference type="EMBL" id="BKCJ011241062">
    <property type="protein sequence ID" value="GFD08812.1"/>
    <property type="molecule type" value="Genomic_DNA"/>
</dbReference>
<dbReference type="InterPro" id="IPR041373">
    <property type="entry name" value="RT_RNaseH"/>
</dbReference>
<gene>
    <name evidence="8" type="ORF">Tci_880781</name>
</gene>
<evidence type="ECO:0000259" key="7">
    <source>
        <dbReference type="Pfam" id="PF17917"/>
    </source>
</evidence>
<reference evidence="8" key="1">
    <citation type="journal article" date="2019" name="Sci. Rep.">
        <title>Draft genome of Tanacetum cinerariifolium, the natural source of mosquito coil.</title>
        <authorList>
            <person name="Yamashiro T."/>
            <person name="Shiraishi A."/>
            <person name="Satake H."/>
            <person name="Nakayama K."/>
        </authorList>
    </citation>
    <scope>NUCLEOTIDE SEQUENCE</scope>
</reference>
<feature type="domain" description="Reverse transcriptase RNase H-like" evidence="7">
    <location>
        <begin position="1"/>
        <end position="50"/>
    </location>
</feature>
<dbReference type="SUPFAM" id="SSF56672">
    <property type="entry name" value="DNA/RNA polymerases"/>
    <property type="match status" value="1"/>
</dbReference>
<dbReference type="Pfam" id="PF17917">
    <property type="entry name" value="RT_RNaseH"/>
    <property type="match status" value="1"/>
</dbReference>
<evidence type="ECO:0000256" key="2">
    <source>
        <dbReference type="ARBA" id="ARBA00022695"/>
    </source>
</evidence>
<sequence>AVVFALKIWRHYLYGESCDVFTNHKSPKYIFTQRELNMRQRRWLELLKDYDTNIQYHPGKANVVADALSRKSGMIAGIKKEDNEIWTIVENLDKKVEFRIDEDNVLW</sequence>
<evidence type="ECO:0000256" key="5">
    <source>
        <dbReference type="ARBA" id="ARBA00022801"/>
    </source>
</evidence>
<dbReference type="PANTHER" id="PTHR34072:SF52">
    <property type="entry name" value="RIBONUCLEASE H"/>
    <property type="match status" value="1"/>
</dbReference>
<evidence type="ECO:0000313" key="8">
    <source>
        <dbReference type="EMBL" id="GFD08812.1"/>
    </source>
</evidence>
<protein>
    <submittedName>
        <fullName evidence="8">CCHC-type integrase</fullName>
    </submittedName>
</protein>
<keyword evidence="6" id="KW-0695">RNA-directed DNA polymerase</keyword>
<evidence type="ECO:0000256" key="6">
    <source>
        <dbReference type="ARBA" id="ARBA00022918"/>
    </source>
</evidence>
<comment type="caution">
    <text evidence="8">The sequence shown here is derived from an EMBL/GenBank/DDBJ whole genome shotgun (WGS) entry which is preliminary data.</text>
</comment>
<dbReference type="GO" id="GO:0004519">
    <property type="term" value="F:endonuclease activity"/>
    <property type="evidence" value="ECO:0007669"/>
    <property type="project" value="UniProtKB-KW"/>
</dbReference>
<dbReference type="CDD" id="cd09274">
    <property type="entry name" value="RNase_HI_RT_Ty3"/>
    <property type="match status" value="1"/>
</dbReference>
<feature type="non-terminal residue" evidence="8">
    <location>
        <position position="1"/>
    </location>
</feature>
<dbReference type="AlphaFoldDB" id="A0A699TE31"/>
<organism evidence="8">
    <name type="scientific">Tanacetum cinerariifolium</name>
    <name type="common">Dalmatian daisy</name>
    <name type="synonym">Chrysanthemum cinerariifolium</name>
    <dbReference type="NCBI Taxonomy" id="118510"/>
    <lineage>
        <taxon>Eukaryota</taxon>
        <taxon>Viridiplantae</taxon>
        <taxon>Streptophyta</taxon>
        <taxon>Embryophyta</taxon>
        <taxon>Tracheophyta</taxon>
        <taxon>Spermatophyta</taxon>
        <taxon>Magnoliopsida</taxon>
        <taxon>eudicotyledons</taxon>
        <taxon>Gunneridae</taxon>
        <taxon>Pentapetalae</taxon>
        <taxon>asterids</taxon>
        <taxon>campanulids</taxon>
        <taxon>Asterales</taxon>
        <taxon>Asteraceae</taxon>
        <taxon>Asteroideae</taxon>
        <taxon>Anthemideae</taxon>
        <taxon>Anthemidinae</taxon>
        <taxon>Tanacetum</taxon>
    </lineage>
</organism>
<keyword evidence="5" id="KW-0378">Hydrolase</keyword>
<dbReference type="GO" id="GO:0003964">
    <property type="term" value="F:RNA-directed DNA polymerase activity"/>
    <property type="evidence" value="ECO:0007669"/>
    <property type="project" value="UniProtKB-KW"/>
</dbReference>
<name>A0A699TE31_TANCI</name>
<evidence type="ECO:0000256" key="3">
    <source>
        <dbReference type="ARBA" id="ARBA00022722"/>
    </source>
</evidence>
<proteinExistence type="predicted"/>
<dbReference type="GO" id="GO:0016787">
    <property type="term" value="F:hydrolase activity"/>
    <property type="evidence" value="ECO:0007669"/>
    <property type="project" value="UniProtKB-KW"/>
</dbReference>
<keyword evidence="4" id="KW-0255">Endonuclease</keyword>
<keyword evidence="3" id="KW-0540">Nuclease</keyword>
<keyword evidence="2" id="KW-0548">Nucleotidyltransferase</keyword>
<dbReference type="PANTHER" id="PTHR34072">
    <property type="entry name" value="ENZYMATIC POLYPROTEIN-RELATED"/>
    <property type="match status" value="1"/>
</dbReference>
<accession>A0A699TE31</accession>
<evidence type="ECO:0000256" key="1">
    <source>
        <dbReference type="ARBA" id="ARBA00022679"/>
    </source>
</evidence>
<keyword evidence="1" id="KW-0808">Transferase</keyword>
<evidence type="ECO:0000256" key="4">
    <source>
        <dbReference type="ARBA" id="ARBA00022759"/>
    </source>
</evidence>